<evidence type="ECO:0000256" key="1">
    <source>
        <dbReference type="SAM" id="SignalP"/>
    </source>
</evidence>
<reference evidence="2 3" key="1">
    <citation type="submission" date="2019-11" db="EMBL/GenBank/DDBJ databases">
        <authorList>
            <person name="Jiao W.-B."/>
            <person name="Schneeberger K."/>
        </authorList>
    </citation>
    <scope>NUCLEOTIDE SEQUENCE [LARGE SCALE GENOMIC DNA]</scope>
    <source>
        <strain evidence="3">cv. An-1</strain>
    </source>
</reference>
<accession>A0A654EMP6</accession>
<dbReference type="Proteomes" id="UP000426265">
    <property type="component" value="Unassembled WGS sequence"/>
</dbReference>
<name>A0A654EMP6_ARATH</name>
<organism evidence="2 3">
    <name type="scientific">Arabidopsis thaliana</name>
    <name type="common">Mouse-ear cress</name>
    <dbReference type="NCBI Taxonomy" id="3702"/>
    <lineage>
        <taxon>Eukaryota</taxon>
        <taxon>Viridiplantae</taxon>
        <taxon>Streptophyta</taxon>
        <taxon>Embryophyta</taxon>
        <taxon>Tracheophyta</taxon>
        <taxon>Spermatophyta</taxon>
        <taxon>Magnoliopsida</taxon>
        <taxon>eudicotyledons</taxon>
        <taxon>Gunneridae</taxon>
        <taxon>Pentapetalae</taxon>
        <taxon>rosids</taxon>
        <taxon>malvids</taxon>
        <taxon>Brassicales</taxon>
        <taxon>Brassicaceae</taxon>
        <taxon>Camelineae</taxon>
        <taxon>Arabidopsis</taxon>
    </lineage>
</organism>
<keyword evidence="1" id="KW-0732">Signal</keyword>
<evidence type="ECO:0008006" key="4">
    <source>
        <dbReference type="Google" id="ProtNLM"/>
    </source>
</evidence>
<feature type="signal peptide" evidence="1">
    <location>
        <begin position="1"/>
        <end position="19"/>
    </location>
</feature>
<dbReference type="AlphaFoldDB" id="A0A654EMP6"/>
<dbReference type="EMBL" id="CACRSJ010000104">
    <property type="protein sequence ID" value="VYS48812.1"/>
    <property type="molecule type" value="Genomic_DNA"/>
</dbReference>
<feature type="chain" id="PRO_5024887853" description="Transmembrane protein" evidence="1">
    <location>
        <begin position="20"/>
        <end position="47"/>
    </location>
</feature>
<gene>
    <name evidence="2" type="ORF">AN1_LOCUS4292</name>
</gene>
<evidence type="ECO:0000313" key="2">
    <source>
        <dbReference type="EMBL" id="VYS48812.1"/>
    </source>
</evidence>
<evidence type="ECO:0000313" key="3">
    <source>
        <dbReference type="Proteomes" id="UP000426265"/>
    </source>
</evidence>
<protein>
    <recommendedName>
        <fullName evidence="4">Transmembrane protein</fullName>
    </recommendedName>
</protein>
<dbReference type="ExpressionAtlas" id="A0A654EMP6">
    <property type="expression patterns" value="baseline"/>
</dbReference>
<sequence>MARHCLICLSVSFVLDGYGVFVIESPPSEVNHYPACSVCFWSKGLYM</sequence>
<proteinExistence type="predicted"/>